<evidence type="ECO:0000313" key="2">
    <source>
        <dbReference type="EMBL" id="RUA22343.1"/>
    </source>
</evidence>
<sequence>MRLGNRAAAQSQLRAFYHYLGDEPAATTAAQLDAIERALDESPQGQAGKPSSTSTGSIATGHGHVCQQPSTVAFRSTSMASIRPRPGLGDPIRRRAVPTRLDLDLQHPGEAIGQVWEWGQMAVAGRGQPAAYHQLDGLHLPEAYLGTQWHSRQRREQAILAQFSACQYRPPLAVGCALPQGHRARLAG</sequence>
<protein>
    <submittedName>
        <fullName evidence="2">Uncharacterized protein</fullName>
    </submittedName>
</protein>
<evidence type="ECO:0000256" key="1">
    <source>
        <dbReference type="SAM" id="MobiDB-lite"/>
    </source>
</evidence>
<organism evidence="2">
    <name type="scientific">Billgrantia gudaonensis</name>
    <dbReference type="NCBI Taxonomy" id="376427"/>
    <lineage>
        <taxon>Bacteria</taxon>
        <taxon>Pseudomonadati</taxon>
        <taxon>Pseudomonadota</taxon>
        <taxon>Gammaproteobacteria</taxon>
        <taxon>Oceanospirillales</taxon>
        <taxon>Halomonadaceae</taxon>
        <taxon>Billgrantia</taxon>
    </lineage>
</organism>
<feature type="region of interest" description="Disordered" evidence="1">
    <location>
        <begin position="40"/>
        <end position="64"/>
    </location>
</feature>
<proteinExistence type="predicted"/>
<gene>
    <name evidence="2" type="ORF">DSL92_06085</name>
</gene>
<dbReference type="EMBL" id="RXHI01000018">
    <property type="protein sequence ID" value="RUA22343.1"/>
    <property type="molecule type" value="Genomic_DNA"/>
</dbReference>
<dbReference type="AlphaFoldDB" id="A0A432JJ84"/>
<name>A0A432JJ84_9GAMM</name>
<accession>A0A432JJ84</accession>
<comment type="caution">
    <text evidence="2">The sequence shown here is derived from an EMBL/GenBank/DDBJ whole genome shotgun (WGS) entry which is preliminary data.</text>
</comment>
<reference evidence="2" key="1">
    <citation type="submission" date="2018-12" db="EMBL/GenBank/DDBJ databases">
        <authorList>
            <person name="Jadhav K."/>
            <person name="Kushwaha B."/>
            <person name="Jadhav I."/>
        </authorList>
    </citation>
    <scope>NUCLEOTIDE SEQUENCE [LARGE SCALE GENOMIC DNA]</scope>
    <source>
        <strain evidence="2">SBS 10</strain>
    </source>
</reference>
<feature type="region of interest" description="Disordered" evidence="1">
    <location>
        <begin position="74"/>
        <end position="93"/>
    </location>
</feature>
<feature type="compositionally biased region" description="Polar residues" evidence="1">
    <location>
        <begin position="43"/>
        <end position="58"/>
    </location>
</feature>